<accession>A0A173R1H1</accession>
<dbReference type="Gene3D" id="2.170.130.10">
    <property type="entry name" value="TonB-dependent receptor, plug domain"/>
    <property type="match status" value="1"/>
</dbReference>
<evidence type="ECO:0000313" key="13">
    <source>
        <dbReference type="Proteomes" id="UP000095591"/>
    </source>
</evidence>
<dbReference type="Pfam" id="PF07715">
    <property type="entry name" value="Plug"/>
    <property type="match status" value="1"/>
</dbReference>
<dbReference type="AlphaFoldDB" id="A0A173R1H1"/>
<proteinExistence type="inferred from homology"/>
<keyword evidence="3 8" id="KW-1134">Transmembrane beta strand</keyword>
<name>A0A173R1H1_PARDI</name>
<dbReference type="EMBL" id="CYXP01000001">
    <property type="protein sequence ID" value="CUM71399.1"/>
    <property type="molecule type" value="Genomic_DNA"/>
</dbReference>
<feature type="domain" description="Secretin/TonB short N-terminal" evidence="10">
    <location>
        <begin position="62"/>
        <end position="110"/>
    </location>
</feature>
<dbReference type="PANTHER" id="PTHR30069">
    <property type="entry name" value="TONB-DEPENDENT OUTER MEMBRANE RECEPTOR"/>
    <property type="match status" value="1"/>
</dbReference>
<evidence type="ECO:0000256" key="7">
    <source>
        <dbReference type="ARBA" id="ARBA00023237"/>
    </source>
</evidence>
<dbReference type="RefSeq" id="WP_057318703.1">
    <property type="nucleotide sequence ID" value="NZ_CYXP01000001.1"/>
</dbReference>
<evidence type="ECO:0000256" key="5">
    <source>
        <dbReference type="ARBA" id="ARBA00022729"/>
    </source>
</evidence>
<comment type="subcellular location">
    <subcellularLocation>
        <location evidence="1 8">Cell outer membrane</location>
        <topology evidence="1 8">Multi-pass membrane protein</topology>
    </subcellularLocation>
</comment>
<keyword evidence="2 8" id="KW-0813">Transport</keyword>
<dbReference type="PROSITE" id="PS52016">
    <property type="entry name" value="TONB_DEPENDENT_REC_3"/>
    <property type="match status" value="1"/>
</dbReference>
<evidence type="ECO:0000256" key="8">
    <source>
        <dbReference type="PROSITE-ProRule" id="PRU01360"/>
    </source>
</evidence>
<evidence type="ECO:0000256" key="4">
    <source>
        <dbReference type="ARBA" id="ARBA00022692"/>
    </source>
</evidence>
<dbReference type="GO" id="GO:0009279">
    <property type="term" value="C:cell outer membrane"/>
    <property type="evidence" value="ECO:0007669"/>
    <property type="project" value="UniProtKB-SubCell"/>
</dbReference>
<comment type="similarity">
    <text evidence="8">Belongs to the TonB-dependent receptor family.</text>
</comment>
<dbReference type="GO" id="GO:0015344">
    <property type="term" value="F:siderophore uptake transmembrane transporter activity"/>
    <property type="evidence" value="ECO:0007669"/>
    <property type="project" value="TreeGrafter"/>
</dbReference>
<gene>
    <name evidence="12" type="primary">fepA_1</name>
    <name evidence="12" type="ORF">ERS852429_00163</name>
</gene>
<keyword evidence="4 8" id="KW-0812">Transmembrane</keyword>
<dbReference type="InterPro" id="IPR008969">
    <property type="entry name" value="CarboxyPept-like_regulatory"/>
</dbReference>
<dbReference type="InterPro" id="IPR023996">
    <property type="entry name" value="TonB-dep_OMP_SusC/RagA"/>
</dbReference>
<dbReference type="InterPro" id="IPR023997">
    <property type="entry name" value="TonB-dep_OMP_SusC/RagA_CS"/>
</dbReference>
<dbReference type="SUPFAM" id="SSF49464">
    <property type="entry name" value="Carboxypeptidase regulatory domain-like"/>
    <property type="match status" value="1"/>
</dbReference>
<dbReference type="InterPro" id="IPR012910">
    <property type="entry name" value="Plug_dom"/>
</dbReference>
<dbReference type="PANTHER" id="PTHR30069:SF29">
    <property type="entry name" value="HEMOGLOBIN AND HEMOGLOBIN-HAPTOGLOBIN-BINDING PROTEIN 1-RELATED"/>
    <property type="match status" value="1"/>
</dbReference>
<keyword evidence="7 8" id="KW-0998">Cell outer membrane</keyword>
<dbReference type="Proteomes" id="UP000095591">
    <property type="component" value="Unassembled WGS sequence"/>
</dbReference>
<dbReference type="Gene3D" id="3.55.50.30">
    <property type="match status" value="1"/>
</dbReference>
<dbReference type="InterPro" id="IPR037066">
    <property type="entry name" value="Plug_dom_sf"/>
</dbReference>
<organism evidence="12 13">
    <name type="scientific">Parabacteroides distasonis</name>
    <dbReference type="NCBI Taxonomy" id="823"/>
    <lineage>
        <taxon>Bacteria</taxon>
        <taxon>Pseudomonadati</taxon>
        <taxon>Bacteroidota</taxon>
        <taxon>Bacteroidia</taxon>
        <taxon>Bacteroidales</taxon>
        <taxon>Tannerellaceae</taxon>
        <taxon>Parabacteroides</taxon>
    </lineage>
</organism>
<evidence type="ECO:0000256" key="2">
    <source>
        <dbReference type="ARBA" id="ARBA00022448"/>
    </source>
</evidence>
<evidence type="ECO:0000256" key="1">
    <source>
        <dbReference type="ARBA" id="ARBA00004571"/>
    </source>
</evidence>
<evidence type="ECO:0000256" key="9">
    <source>
        <dbReference type="SAM" id="SignalP"/>
    </source>
</evidence>
<dbReference type="SUPFAM" id="SSF56935">
    <property type="entry name" value="Porins"/>
    <property type="match status" value="1"/>
</dbReference>
<reference evidence="12 13" key="1">
    <citation type="submission" date="2015-09" db="EMBL/GenBank/DDBJ databases">
        <authorList>
            <consortium name="Pathogen Informatics"/>
        </authorList>
    </citation>
    <scope>NUCLEOTIDE SEQUENCE [LARGE SCALE GENOMIC DNA]</scope>
    <source>
        <strain evidence="12 13">2789STDY5608872</strain>
    </source>
</reference>
<dbReference type="InterPro" id="IPR039426">
    <property type="entry name" value="TonB-dep_rcpt-like"/>
</dbReference>
<dbReference type="FunFam" id="2.170.130.10:FF:000003">
    <property type="entry name" value="SusC/RagA family TonB-linked outer membrane protein"/>
    <property type="match status" value="1"/>
</dbReference>
<dbReference type="Gene3D" id="2.60.40.1120">
    <property type="entry name" value="Carboxypeptidase-like, regulatory domain"/>
    <property type="match status" value="1"/>
</dbReference>
<keyword evidence="12" id="KW-0675">Receptor</keyword>
<dbReference type="Pfam" id="PF07660">
    <property type="entry name" value="STN"/>
    <property type="match status" value="1"/>
</dbReference>
<keyword evidence="5 9" id="KW-0732">Signal</keyword>
<sequence>MNFPTITRYNWMCCSIILVFLALSSPEPLQAQENQKERITIQVKNQPIQKVFDDLSKQTGLKFFYGEAIANRNVQVNLKFKNAPINSVLNEITRQANLYFKRENNTIAVSLGNAGNASVPVTQDRKVTGIITDEQGEPIIGANVVVKGTSKGTVTDLNGEYSIEANGKSILLISYIGYLSEEVAVGNNKTLNIQLKEDAQKLDEVVVIGYGTQKRSNLSGAISKVTSEVIESKPVTNVLSALQGEIPGMVIQRSSGQPGNEDFKMNIRGVSSANGDSAPLVLVDGIPGDINMINPQDIDAISVLKDASASIYGARAAGGVVLITTKKGATGAPKITYNGNLSISKMTGMMKAPTNYEMAIMDNEANIHNGSAPMYTQELLDRILSNDPNPIDHPLYGGWKLFFTNTDWMDELLNNGVQHKHNLTISGGGEKSNYYLSAGYSKQFGVVKYADDNNTKYNLRMNYDYRITDWLKLETKVALDNNKRTDVGSNGAWVIGEAILDMPNHPVYNADGNFFTQGGWSNAVALAKESETATFKTREMNGNFRLIANIIDGLTLTAQAGVNYKNKNNEDIAKAIPLYTWDNNITYYTGAGSPEQSAVDRTTEETVYQNYTAYLNYDKNFGPDHHLDAMLGMAYETEEVRMFMARRDNFISDELWELNLGGTGNMKNDAKAEHWATGSTFARLGYSFKNKYILETNFRYDGSSRFAPGNRWRMFPGVSASWRISQENFLKNSKVFNELKLRASYGQTGNQEGIRLYDYIQLLKFRDDGWGTKLIYPFGNGSQSQAMGLDVLAGVDRTWEILENVNVGVDAAFLDSRLGFSFDYFVKMNNNMLIPVTYPSMLGAEAPYSNSGKLRTNGFELTLNWTDKIGNVEYSAQFQLTDAVNKLVEYGGADTYKLGLNETREGYPMNSYFAYVYDGVIKDQADLDAYKKLEGVPSNIGIGDAKFKDLNGDGKISTYGDKDGDDGDAEYVGSTIPRYSFGLNLGAKWNNFDISVFFQGVAKRTLFREGDFAMPWSDWWRYPPQFYYGQTWNEDRPDAYYPRLTHGEIRHWNYQASTLQKINAAYIRLKNIQIGYTLPKGALQKLGIERTRFYVSGQDLFEIHNVKGGWDPESDKAGFNYPFQRYYSFGIDLTF</sequence>
<dbReference type="Gene3D" id="2.40.170.20">
    <property type="entry name" value="TonB-dependent receptor, beta-barrel domain"/>
    <property type="match status" value="1"/>
</dbReference>
<evidence type="ECO:0000313" key="12">
    <source>
        <dbReference type="EMBL" id="CUM71399.1"/>
    </source>
</evidence>
<dbReference type="NCBIfam" id="TIGR04057">
    <property type="entry name" value="SusC_RagA_signa"/>
    <property type="match status" value="1"/>
</dbReference>
<evidence type="ECO:0000256" key="3">
    <source>
        <dbReference type="ARBA" id="ARBA00022452"/>
    </source>
</evidence>
<dbReference type="InterPro" id="IPR011662">
    <property type="entry name" value="Secretin/TonB_short_N"/>
</dbReference>
<dbReference type="FunFam" id="2.60.40.1120:FF:000003">
    <property type="entry name" value="Outer membrane protein Omp121"/>
    <property type="match status" value="1"/>
</dbReference>
<dbReference type="InterPro" id="IPR036942">
    <property type="entry name" value="Beta-barrel_TonB_sf"/>
</dbReference>
<keyword evidence="6 8" id="KW-0472">Membrane</keyword>
<feature type="domain" description="TonB-dependent receptor plug" evidence="11">
    <location>
        <begin position="216"/>
        <end position="320"/>
    </location>
</feature>
<protein>
    <submittedName>
        <fullName evidence="12">Enterobactin outer-membrane receptor</fullName>
    </submittedName>
</protein>
<dbReference type="NCBIfam" id="TIGR04056">
    <property type="entry name" value="OMP_RagA_SusC"/>
    <property type="match status" value="1"/>
</dbReference>
<evidence type="ECO:0000259" key="11">
    <source>
        <dbReference type="Pfam" id="PF07715"/>
    </source>
</evidence>
<evidence type="ECO:0000259" key="10">
    <source>
        <dbReference type="Pfam" id="PF07660"/>
    </source>
</evidence>
<feature type="chain" id="PRO_5008010439" evidence="9">
    <location>
        <begin position="32"/>
        <end position="1135"/>
    </location>
</feature>
<feature type="signal peptide" evidence="9">
    <location>
        <begin position="1"/>
        <end position="31"/>
    </location>
</feature>
<evidence type="ECO:0000256" key="6">
    <source>
        <dbReference type="ARBA" id="ARBA00023136"/>
    </source>
</evidence>
<dbReference type="GO" id="GO:0044718">
    <property type="term" value="P:siderophore transmembrane transport"/>
    <property type="evidence" value="ECO:0007669"/>
    <property type="project" value="TreeGrafter"/>
</dbReference>
<dbReference type="Pfam" id="PF13715">
    <property type="entry name" value="CarbopepD_reg_2"/>
    <property type="match status" value="1"/>
</dbReference>